<name>A0A7J7RXW0_RHIFE</name>
<organism evidence="1 2">
    <name type="scientific">Rhinolophus ferrumequinum</name>
    <name type="common">Greater horseshoe bat</name>
    <dbReference type="NCBI Taxonomy" id="59479"/>
    <lineage>
        <taxon>Eukaryota</taxon>
        <taxon>Metazoa</taxon>
        <taxon>Chordata</taxon>
        <taxon>Craniata</taxon>
        <taxon>Vertebrata</taxon>
        <taxon>Euteleostomi</taxon>
        <taxon>Mammalia</taxon>
        <taxon>Eutheria</taxon>
        <taxon>Laurasiatheria</taxon>
        <taxon>Chiroptera</taxon>
        <taxon>Yinpterochiroptera</taxon>
        <taxon>Rhinolophoidea</taxon>
        <taxon>Rhinolophidae</taxon>
        <taxon>Rhinolophinae</taxon>
        <taxon>Rhinolophus</taxon>
    </lineage>
</organism>
<evidence type="ECO:0000313" key="1">
    <source>
        <dbReference type="EMBL" id="KAF6280990.1"/>
    </source>
</evidence>
<sequence>MLVAPLRDRRVTIMGATGDQAMSRPFCQARTCKLGGYPMLYEFLYLPDCPIPLLGHDLLTKLGTQISFEPSGQATMSLQSPSEGLILSITTPREEEWRLFGTGSVEQNPEAYRADFLDVWVKITCLG</sequence>
<dbReference type="SUPFAM" id="SSF50630">
    <property type="entry name" value="Acid proteases"/>
    <property type="match status" value="1"/>
</dbReference>
<dbReference type="InterPro" id="IPR021109">
    <property type="entry name" value="Peptidase_aspartic_dom_sf"/>
</dbReference>
<protein>
    <submittedName>
        <fullName evidence="1">Uncharacterized protein</fullName>
    </submittedName>
</protein>
<reference evidence="1 2" key="1">
    <citation type="journal article" date="2020" name="Nature">
        <title>Six reference-quality genomes reveal evolution of bat adaptations.</title>
        <authorList>
            <person name="Jebb D."/>
            <person name="Huang Z."/>
            <person name="Pippel M."/>
            <person name="Hughes G.M."/>
            <person name="Lavrichenko K."/>
            <person name="Devanna P."/>
            <person name="Winkler S."/>
            <person name="Jermiin L.S."/>
            <person name="Skirmuntt E.C."/>
            <person name="Katzourakis A."/>
            <person name="Burkitt-Gray L."/>
            <person name="Ray D.A."/>
            <person name="Sullivan K.A.M."/>
            <person name="Roscito J.G."/>
            <person name="Kirilenko B.M."/>
            <person name="Davalos L.M."/>
            <person name="Corthals A.P."/>
            <person name="Power M.L."/>
            <person name="Jones G."/>
            <person name="Ransome R.D."/>
            <person name="Dechmann D.K.N."/>
            <person name="Locatelli A.G."/>
            <person name="Puechmaille S.J."/>
            <person name="Fedrigo O."/>
            <person name="Jarvis E.D."/>
            <person name="Hiller M."/>
            <person name="Vernes S.C."/>
            <person name="Myers E.W."/>
            <person name="Teeling E.C."/>
        </authorList>
    </citation>
    <scope>NUCLEOTIDE SEQUENCE [LARGE SCALE GENOMIC DNA]</scope>
    <source>
        <strain evidence="1">MRhiFer1</strain>
        <tissue evidence="1">Lung</tissue>
    </source>
</reference>
<dbReference type="AlphaFoldDB" id="A0A7J7RXW0"/>
<comment type="caution">
    <text evidence="1">The sequence shown here is derived from an EMBL/GenBank/DDBJ whole genome shotgun (WGS) entry which is preliminary data.</text>
</comment>
<dbReference type="EMBL" id="JACAGC010000024">
    <property type="protein sequence ID" value="KAF6280990.1"/>
    <property type="molecule type" value="Genomic_DNA"/>
</dbReference>
<accession>A0A7J7RXW0</accession>
<gene>
    <name evidence="1" type="ORF">mRhiFer1_009350</name>
</gene>
<dbReference type="Proteomes" id="UP000585614">
    <property type="component" value="Unassembled WGS sequence"/>
</dbReference>
<proteinExistence type="predicted"/>
<dbReference type="Gene3D" id="2.40.70.10">
    <property type="entry name" value="Acid Proteases"/>
    <property type="match status" value="1"/>
</dbReference>
<evidence type="ECO:0000313" key="2">
    <source>
        <dbReference type="Proteomes" id="UP000585614"/>
    </source>
</evidence>